<organism evidence="2 4">
    <name type="scientific">Heyndrickxia coagulans</name>
    <name type="common">Weizmannia coagulans</name>
    <dbReference type="NCBI Taxonomy" id="1398"/>
    <lineage>
        <taxon>Bacteria</taxon>
        <taxon>Bacillati</taxon>
        <taxon>Bacillota</taxon>
        <taxon>Bacilli</taxon>
        <taxon>Bacillales</taxon>
        <taxon>Bacillaceae</taxon>
        <taxon>Heyndrickxia</taxon>
    </lineage>
</organism>
<dbReference type="AlphaFoldDB" id="A0A150KHU9"/>
<proteinExistence type="predicted"/>
<protein>
    <submittedName>
        <fullName evidence="2">Uncharacterized protein</fullName>
    </submittedName>
</protein>
<evidence type="ECO:0000313" key="1">
    <source>
        <dbReference type="EMBL" id="KYC62258.1"/>
    </source>
</evidence>
<evidence type="ECO:0000313" key="3">
    <source>
        <dbReference type="Proteomes" id="UP000075288"/>
    </source>
</evidence>
<evidence type="ECO:0000313" key="2">
    <source>
        <dbReference type="EMBL" id="KYC71498.1"/>
    </source>
</evidence>
<comment type="caution">
    <text evidence="2">The sequence shown here is derived from an EMBL/GenBank/DDBJ whole genome shotgun (WGS) entry which is preliminary data.</text>
</comment>
<evidence type="ECO:0000313" key="4">
    <source>
        <dbReference type="Proteomes" id="UP000075304"/>
    </source>
</evidence>
<dbReference type="Proteomes" id="UP000075288">
    <property type="component" value="Unassembled WGS sequence"/>
</dbReference>
<gene>
    <name evidence="1" type="ORF">B4098_1040</name>
    <name evidence="2" type="ORF">B4099_1156</name>
</gene>
<accession>A0A150KHU9</accession>
<dbReference type="Proteomes" id="UP000075304">
    <property type="component" value="Unassembled WGS sequence"/>
</dbReference>
<dbReference type="PATRIC" id="fig|1398.25.peg.1964"/>
<dbReference type="EMBL" id="LQYG01000055">
    <property type="protein sequence ID" value="KYC62258.1"/>
    <property type="molecule type" value="Genomic_DNA"/>
</dbReference>
<reference evidence="3 4" key="1">
    <citation type="submission" date="2016-01" db="EMBL/GenBank/DDBJ databases">
        <title>Genome Sequences of Twelve Sporeforming Bacillus Species Isolated from Foods.</title>
        <authorList>
            <person name="Berendsen E.M."/>
            <person name="Wells-Bennik M.H."/>
            <person name="Krawcyk A.O."/>
            <person name="De Jong A."/>
            <person name="Holsappel S."/>
            <person name="Eijlander R.T."/>
            <person name="Kuipers O.P."/>
        </authorList>
    </citation>
    <scope>NUCLEOTIDE SEQUENCE [LARGE SCALE GENOMIC DNA]</scope>
    <source>
        <strain evidence="1 3">B4098</strain>
        <strain evidence="2 4">B4099</strain>
    </source>
</reference>
<sequence>MCTPIRHGRYLNRIRYPKRVYQEEASNGLEVKRKVFKLFEASIL</sequence>
<dbReference type="EMBL" id="LQYI01000027">
    <property type="protein sequence ID" value="KYC71498.1"/>
    <property type="molecule type" value="Genomic_DNA"/>
</dbReference>
<name>A0A150KHU9_HEYCO</name>